<dbReference type="EMBL" id="KV427625">
    <property type="protein sequence ID" value="KZT06375.1"/>
    <property type="molecule type" value="Genomic_DNA"/>
</dbReference>
<organism evidence="1 2">
    <name type="scientific">Laetiporus sulphureus 93-53</name>
    <dbReference type="NCBI Taxonomy" id="1314785"/>
    <lineage>
        <taxon>Eukaryota</taxon>
        <taxon>Fungi</taxon>
        <taxon>Dikarya</taxon>
        <taxon>Basidiomycota</taxon>
        <taxon>Agaricomycotina</taxon>
        <taxon>Agaricomycetes</taxon>
        <taxon>Polyporales</taxon>
        <taxon>Laetiporus</taxon>
    </lineage>
</organism>
<proteinExistence type="predicted"/>
<dbReference type="RefSeq" id="XP_040764115.1">
    <property type="nucleotide sequence ID" value="XM_040912604.1"/>
</dbReference>
<evidence type="ECO:0000313" key="2">
    <source>
        <dbReference type="Proteomes" id="UP000076871"/>
    </source>
</evidence>
<name>A0A165E790_9APHY</name>
<evidence type="ECO:0000313" key="1">
    <source>
        <dbReference type="EMBL" id="KZT06375.1"/>
    </source>
</evidence>
<dbReference type="GeneID" id="63829632"/>
<sequence length="479" mass="53825">MSLDQNGFAAHHPASSINDPLLEPFNVYVRPSTSGNRLDEDLCKEGSRPLAVHIYIDLPVRGKPDATRFLGLVDRLIEERERWTILRISTMIYDNREILKSILDRLAFIELPKLEFLSINGPVASATPSFSEKPLSRAIVLLGHGAPALKKVILKVPGWRLHLIGPTYPALRECRILMADCEIKSLRQFAAATPDLTHLRLHGVREPSSQLVDALFADDCAHHLPKKAISWPALSELRLTNQRTNAIVLRLLRAPLLEKLQIDGASIAPGDAHLAERYIKALTDHDREGDLAKFPNICELWLSGAYPGSEQDCPNALFRCDLLRRLLRLLPNVEHVVLAYRYKDVDWFAANLHQSACLDILPKVKAVSFKAGFSAFNIFALSAFAFARKNTKYRLERVNLPIAGLGNGGALLNRGVKLVFDEGPVELMRNFEGEIDWQKFDRQDRTGLEYQGVLCFPFDLSSLDCNVQTQYNHHTSHPL</sequence>
<dbReference type="InterPro" id="IPR032675">
    <property type="entry name" value="LRR_dom_sf"/>
</dbReference>
<evidence type="ECO:0008006" key="3">
    <source>
        <dbReference type="Google" id="ProtNLM"/>
    </source>
</evidence>
<gene>
    <name evidence="1" type="ORF">LAESUDRAFT_759547</name>
</gene>
<dbReference type="AlphaFoldDB" id="A0A165E790"/>
<dbReference type="InParanoid" id="A0A165E790"/>
<protein>
    <recommendedName>
        <fullName evidence="3">F-box domain-containing protein</fullName>
    </recommendedName>
</protein>
<dbReference type="Proteomes" id="UP000076871">
    <property type="component" value="Unassembled WGS sequence"/>
</dbReference>
<reference evidence="1 2" key="1">
    <citation type="journal article" date="2016" name="Mol. Biol. Evol.">
        <title>Comparative Genomics of Early-Diverging Mushroom-Forming Fungi Provides Insights into the Origins of Lignocellulose Decay Capabilities.</title>
        <authorList>
            <person name="Nagy L.G."/>
            <person name="Riley R."/>
            <person name="Tritt A."/>
            <person name="Adam C."/>
            <person name="Daum C."/>
            <person name="Floudas D."/>
            <person name="Sun H."/>
            <person name="Yadav J.S."/>
            <person name="Pangilinan J."/>
            <person name="Larsson K.H."/>
            <person name="Matsuura K."/>
            <person name="Barry K."/>
            <person name="Labutti K."/>
            <person name="Kuo R."/>
            <person name="Ohm R.A."/>
            <person name="Bhattacharya S.S."/>
            <person name="Shirouzu T."/>
            <person name="Yoshinaga Y."/>
            <person name="Martin F.M."/>
            <person name="Grigoriev I.V."/>
            <person name="Hibbett D.S."/>
        </authorList>
    </citation>
    <scope>NUCLEOTIDE SEQUENCE [LARGE SCALE GENOMIC DNA]</scope>
    <source>
        <strain evidence="1 2">93-53</strain>
    </source>
</reference>
<keyword evidence="2" id="KW-1185">Reference proteome</keyword>
<dbReference type="Gene3D" id="3.80.10.10">
    <property type="entry name" value="Ribonuclease Inhibitor"/>
    <property type="match status" value="1"/>
</dbReference>
<dbReference type="SUPFAM" id="SSF52047">
    <property type="entry name" value="RNI-like"/>
    <property type="match status" value="1"/>
</dbReference>
<accession>A0A165E790</accession>